<dbReference type="SUPFAM" id="SSF46785">
    <property type="entry name" value="Winged helix' DNA-binding domain"/>
    <property type="match status" value="1"/>
</dbReference>
<dbReference type="OrthoDB" id="5343379at2"/>
<dbReference type="Gene3D" id="1.10.10.10">
    <property type="entry name" value="Winged helix-like DNA-binding domain superfamily/Winged helix DNA-binding domain"/>
    <property type="match status" value="1"/>
</dbReference>
<dbReference type="InterPro" id="IPR008920">
    <property type="entry name" value="TF_FadR/GntR_C"/>
</dbReference>
<evidence type="ECO:0000256" key="3">
    <source>
        <dbReference type="ARBA" id="ARBA00023163"/>
    </source>
</evidence>
<dbReference type="GO" id="GO:0003677">
    <property type="term" value="F:DNA binding"/>
    <property type="evidence" value="ECO:0007669"/>
    <property type="project" value="UniProtKB-KW"/>
</dbReference>
<reference evidence="5 6" key="1">
    <citation type="submission" date="2019-09" db="EMBL/GenBank/DDBJ databases">
        <title>FDA dAtabase for Regulatory Grade micrObial Sequences (FDA-ARGOS): Supporting development and validation of Infectious Disease Dx tests.</title>
        <authorList>
            <person name="Sciortino C."/>
            <person name="Tallon L."/>
            <person name="Sadzewicz L."/>
            <person name="Vavikolanu K."/>
            <person name="Mehta A."/>
            <person name="Aluvathingal J."/>
            <person name="Nadendla S."/>
            <person name="Nandy P."/>
            <person name="Geyer C."/>
            <person name="Yan Y."/>
            <person name="Sichtig H."/>
        </authorList>
    </citation>
    <scope>NUCLEOTIDE SEQUENCE [LARGE SCALE GENOMIC DNA]</scope>
    <source>
        <strain evidence="5 6">FDAARGOS_664</strain>
    </source>
</reference>
<evidence type="ECO:0000256" key="2">
    <source>
        <dbReference type="ARBA" id="ARBA00023125"/>
    </source>
</evidence>
<keyword evidence="3" id="KW-0804">Transcription</keyword>
<protein>
    <submittedName>
        <fullName evidence="5">GntR family transcriptional regulator</fullName>
    </submittedName>
</protein>
<dbReference type="InterPro" id="IPR036388">
    <property type="entry name" value="WH-like_DNA-bd_sf"/>
</dbReference>
<dbReference type="InterPro" id="IPR036390">
    <property type="entry name" value="WH_DNA-bd_sf"/>
</dbReference>
<keyword evidence="2" id="KW-0238">DNA-binding</keyword>
<dbReference type="EMBL" id="CP044065">
    <property type="protein sequence ID" value="QET02103.1"/>
    <property type="molecule type" value="Genomic_DNA"/>
</dbReference>
<organism evidence="5 6">
    <name type="scientific">Cupriavidus pauculus</name>
    <dbReference type="NCBI Taxonomy" id="82633"/>
    <lineage>
        <taxon>Bacteria</taxon>
        <taxon>Pseudomonadati</taxon>
        <taxon>Pseudomonadota</taxon>
        <taxon>Betaproteobacteria</taxon>
        <taxon>Burkholderiales</taxon>
        <taxon>Burkholderiaceae</taxon>
        <taxon>Cupriavidus</taxon>
    </lineage>
</organism>
<dbReference type="PRINTS" id="PR00035">
    <property type="entry name" value="HTHGNTR"/>
</dbReference>
<dbReference type="GO" id="GO:0003700">
    <property type="term" value="F:DNA-binding transcription factor activity"/>
    <property type="evidence" value="ECO:0007669"/>
    <property type="project" value="InterPro"/>
</dbReference>
<dbReference type="RefSeq" id="WP_150372145.1">
    <property type="nucleotide sequence ID" value="NZ_CP044065.1"/>
</dbReference>
<dbReference type="Pfam" id="PF07729">
    <property type="entry name" value="FCD"/>
    <property type="match status" value="1"/>
</dbReference>
<proteinExistence type="predicted"/>
<gene>
    <name evidence="5" type="ORF">FOB72_08645</name>
</gene>
<dbReference type="SMART" id="SM00895">
    <property type="entry name" value="FCD"/>
    <property type="match status" value="1"/>
</dbReference>
<dbReference type="SUPFAM" id="SSF48008">
    <property type="entry name" value="GntR ligand-binding domain-like"/>
    <property type="match status" value="1"/>
</dbReference>
<dbReference type="PROSITE" id="PS50949">
    <property type="entry name" value="HTH_GNTR"/>
    <property type="match status" value="1"/>
</dbReference>
<evidence type="ECO:0000313" key="6">
    <source>
        <dbReference type="Proteomes" id="UP000322822"/>
    </source>
</evidence>
<dbReference type="AlphaFoldDB" id="A0A5P2H3L5"/>
<dbReference type="CDD" id="cd07377">
    <property type="entry name" value="WHTH_GntR"/>
    <property type="match status" value="1"/>
</dbReference>
<evidence type="ECO:0000313" key="5">
    <source>
        <dbReference type="EMBL" id="QET02103.1"/>
    </source>
</evidence>
<name>A0A5P2H3L5_9BURK</name>
<feature type="domain" description="HTH gntR-type" evidence="4">
    <location>
        <begin position="2"/>
        <end position="69"/>
    </location>
</feature>
<evidence type="ECO:0000259" key="4">
    <source>
        <dbReference type="PROSITE" id="PS50949"/>
    </source>
</evidence>
<dbReference type="Proteomes" id="UP000322822">
    <property type="component" value="Chromosome 1"/>
</dbReference>
<accession>A0A5P2H3L5</accession>
<sequence>MQSLQDRIRESIIAAIQSGALRPGAQIDEKGLAEQFDSSRTPVREALLMLAAQGLVTIVPRAGMFVHRPSAAELVAMFETLAEMEGVVARLATQRMTASGRQALARAHEEAGTTVARGDTAAYVEANRRFHEVVYQAAANPFLSEQIIQLRRRLAIYWQGKGLINDARVPSSYREHGFVVEAMLAGQADAAADAMRTHVSAGGKAIADLVLLAGAAEVEAELAELAAQQDG</sequence>
<dbReference type="PANTHER" id="PTHR43537:SF49">
    <property type="entry name" value="TRANSCRIPTIONAL REGULATORY PROTEIN"/>
    <property type="match status" value="1"/>
</dbReference>
<keyword evidence="1" id="KW-0805">Transcription regulation</keyword>
<dbReference type="SMART" id="SM00345">
    <property type="entry name" value="HTH_GNTR"/>
    <property type="match status" value="1"/>
</dbReference>
<dbReference type="InterPro" id="IPR000524">
    <property type="entry name" value="Tscrpt_reg_HTH_GntR"/>
</dbReference>
<dbReference type="PANTHER" id="PTHR43537">
    <property type="entry name" value="TRANSCRIPTIONAL REGULATOR, GNTR FAMILY"/>
    <property type="match status" value="1"/>
</dbReference>
<dbReference type="InterPro" id="IPR011711">
    <property type="entry name" value="GntR_C"/>
</dbReference>
<evidence type="ECO:0000256" key="1">
    <source>
        <dbReference type="ARBA" id="ARBA00023015"/>
    </source>
</evidence>
<dbReference type="Pfam" id="PF00392">
    <property type="entry name" value="GntR"/>
    <property type="match status" value="1"/>
</dbReference>
<dbReference type="Gene3D" id="1.20.120.530">
    <property type="entry name" value="GntR ligand-binding domain-like"/>
    <property type="match status" value="1"/>
</dbReference>